<dbReference type="AlphaFoldDB" id="A0A1R1K0C9"/>
<protein>
    <submittedName>
        <fullName evidence="3">2,5-dioxovalerate dehydrogenase</fullName>
    </submittedName>
</protein>
<dbReference type="Gene3D" id="3.40.605.10">
    <property type="entry name" value="Aldehyde Dehydrogenase, Chain A, domain 1"/>
    <property type="match status" value="1"/>
</dbReference>
<dbReference type="Gene3D" id="3.40.309.10">
    <property type="entry name" value="Aldehyde Dehydrogenase, Chain A, domain 2"/>
    <property type="match status" value="1"/>
</dbReference>
<dbReference type="InterPro" id="IPR044151">
    <property type="entry name" value="ALDH_KGSADH"/>
</dbReference>
<organism evidence="3 4">
    <name type="scientific">Alcaligenes xylosoxydans xylosoxydans</name>
    <name type="common">Achromobacter xylosoxidans</name>
    <dbReference type="NCBI Taxonomy" id="85698"/>
    <lineage>
        <taxon>Bacteria</taxon>
        <taxon>Pseudomonadati</taxon>
        <taxon>Pseudomonadota</taxon>
        <taxon>Betaproteobacteria</taxon>
        <taxon>Burkholderiales</taxon>
        <taxon>Alcaligenaceae</taxon>
        <taxon>Achromobacter</taxon>
    </lineage>
</organism>
<dbReference type="InterPro" id="IPR016163">
    <property type="entry name" value="Ald_DH_C"/>
</dbReference>
<proteinExistence type="predicted"/>
<evidence type="ECO:0000256" key="1">
    <source>
        <dbReference type="ARBA" id="ARBA00023002"/>
    </source>
</evidence>
<dbReference type="Pfam" id="PF00171">
    <property type="entry name" value="Aldedh"/>
    <property type="match status" value="1"/>
</dbReference>
<dbReference type="OrthoDB" id="9770537at2"/>
<dbReference type="Proteomes" id="UP000187251">
    <property type="component" value="Unassembled WGS sequence"/>
</dbReference>
<dbReference type="CDD" id="cd07129">
    <property type="entry name" value="ALDH_KGSADH"/>
    <property type="match status" value="1"/>
</dbReference>
<comment type="caution">
    <text evidence="3">The sequence shown here is derived from an EMBL/GenBank/DDBJ whole genome shotgun (WGS) entry which is preliminary data.</text>
</comment>
<dbReference type="GO" id="GO:0016620">
    <property type="term" value="F:oxidoreductase activity, acting on the aldehyde or oxo group of donors, NAD or NADP as acceptor"/>
    <property type="evidence" value="ECO:0007669"/>
    <property type="project" value="InterPro"/>
</dbReference>
<feature type="domain" description="Aldehyde dehydrogenase" evidence="2">
    <location>
        <begin position="18"/>
        <end position="311"/>
    </location>
</feature>
<keyword evidence="1" id="KW-0560">Oxidoreductase</keyword>
<name>A0A1R1K0C9_ALCXX</name>
<evidence type="ECO:0000313" key="4">
    <source>
        <dbReference type="Proteomes" id="UP000187251"/>
    </source>
</evidence>
<dbReference type="SUPFAM" id="SSF53720">
    <property type="entry name" value="ALDH-like"/>
    <property type="match status" value="1"/>
</dbReference>
<dbReference type="RefSeq" id="WP_076407650.1">
    <property type="nucleotide sequence ID" value="NZ_AP028040.1"/>
</dbReference>
<dbReference type="EMBL" id="MJMN01000001">
    <property type="protein sequence ID" value="OMG92857.1"/>
    <property type="molecule type" value="Genomic_DNA"/>
</dbReference>
<accession>A0A1R1K0C9</accession>
<gene>
    <name evidence="3" type="ORF">BIZ92_00550</name>
</gene>
<sequence length="527" mass="54276">MMINGQLLIAGAARRGQGASFQAMDPSTGLPISHPVFAGATLADVEAAADAARQAFDGYRLLAADARAAFLEDAAARIDALGTALTERAMAETGLPRARLDGERARTVAQLRMFGALVRSGDALDARIEPALPERQPARSLLAMQRMAIGPVAVFGASNFPLAFSVAGGDTAAALAAGCPVVVKAHPAHPGTSEMVGRALQDAVAAAGLPAGVFSMITEAGHEMGAALVAHPAIQAVGFTGSRVGGLALMRIAARRPQPIPVYAEMSSVNPTLFLPGALAADKAEPLAREYIASLTLGAGQFCTNPGLALALAGPDLDRFLDAAAFAVADCAPGVMLTAGIERAFEDGVARESAQPGAVVMARGHQADGRAQATLIRLRAADLLLSRRLPEEVFGPQGTFVVCSNAPELAALLEMLDGQLTATLHFDADDAADVALARDLLPILERKAGRILANGFPTGVEVCDAMVHGGPFPATSDGRSTSVGTAAIERFLRPVCYQNLPDSLLPPALRAGNPLRVPRRVAGRPSA</sequence>
<dbReference type="InterPro" id="IPR015590">
    <property type="entry name" value="Aldehyde_DH_dom"/>
</dbReference>
<dbReference type="PANTHER" id="PTHR43353">
    <property type="entry name" value="SUCCINATE-SEMIALDEHYDE DEHYDROGENASE, MITOCHONDRIAL"/>
    <property type="match status" value="1"/>
</dbReference>
<evidence type="ECO:0000259" key="2">
    <source>
        <dbReference type="Pfam" id="PF00171"/>
    </source>
</evidence>
<dbReference type="InterPro" id="IPR016161">
    <property type="entry name" value="Ald_DH/histidinol_DH"/>
</dbReference>
<dbReference type="InterPro" id="IPR050740">
    <property type="entry name" value="Aldehyde_DH_Superfamily"/>
</dbReference>
<dbReference type="PANTHER" id="PTHR43353:SF3">
    <property type="entry name" value="ALDEHYDE DEHYDROGENASE-RELATED"/>
    <property type="match status" value="1"/>
</dbReference>
<reference evidence="3 4" key="1">
    <citation type="submission" date="2016-09" db="EMBL/GenBank/DDBJ databases">
        <title>Phylogenomics of Achromobacter.</title>
        <authorList>
            <person name="Jeukens J."/>
            <person name="Freschi L."/>
            <person name="Vincent A.T."/>
            <person name="Emond-Rheault J.-G."/>
            <person name="Kukavica-Ibrulj I."/>
            <person name="Charette S.J."/>
            <person name="Levesque R.C."/>
        </authorList>
    </citation>
    <scope>NUCLEOTIDE SEQUENCE [LARGE SCALE GENOMIC DNA]</scope>
    <source>
        <strain evidence="3 4">AUS488</strain>
    </source>
</reference>
<evidence type="ECO:0000313" key="3">
    <source>
        <dbReference type="EMBL" id="OMG92857.1"/>
    </source>
</evidence>
<dbReference type="InterPro" id="IPR016162">
    <property type="entry name" value="Ald_DH_N"/>
</dbReference>